<gene>
    <name evidence="1" type="ORF">GJ654_04970</name>
</gene>
<evidence type="ECO:0000313" key="2">
    <source>
        <dbReference type="Proteomes" id="UP000439113"/>
    </source>
</evidence>
<organism evidence="1 2">
    <name type="scientific">Rhodoblastus acidophilus</name>
    <name type="common">Rhodopseudomonas acidophila</name>
    <dbReference type="NCBI Taxonomy" id="1074"/>
    <lineage>
        <taxon>Bacteria</taxon>
        <taxon>Pseudomonadati</taxon>
        <taxon>Pseudomonadota</taxon>
        <taxon>Alphaproteobacteria</taxon>
        <taxon>Hyphomicrobiales</taxon>
        <taxon>Rhodoblastaceae</taxon>
        <taxon>Rhodoblastus</taxon>
    </lineage>
</organism>
<dbReference type="AlphaFoldDB" id="A0A6N8DIL1"/>
<accession>A0A6N8DIL1</accession>
<reference evidence="1 2" key="1">
    <citation type="submission" date="2019-11" db="EMBL/GenBank/DDBJ databases">
        <title>Whole-genome sequence of a Rhodoblastus acidophilus DSM 142.</title>
        <authorList>
            <person name="Kyndt J.A."/>
            <person name="Meyer T.E."/>
        </authorList>
    </citation>
    <scope>NUCLEOTIDE SEQUENCE [LARGE SCALE GENOMIC DNA]</scope>
    <source>
        <strain evidence="1 2">DSM 142</strain>
    </source>
</reference>
<comment type="caution">
    <text evidence="1">The sequence shown here is derived from an EMBL/GenBank/DDBJ whole genome shotgun (WGS) entry which is preliminary data.</text>
</comment>
<dbReference type="EMBL" id="WNKS01000003">
    <property type="protein sequence ID" value="MTV30342.1"/>
    <property type="molecule type" value="Genomic_DNA"/>
</dbReference>
<sequence>MSSGYDPETVGGVLSRLFPKGTNPDLAGQDGSITRAPHMPADVFGAVAHMLYVSGAYQFLVANISPDRESGACETCEDPSGCKECDRCEYQSPVWHASSDDMDRWVRRGRLWRDCPASADETDEDSVAELWRRLLSYDSESLVKRLRPDEPTPEWWKCAHALLVISDEASADIGFASASPERSAVEDWASTGPRKLAPDWASFVTSVYEDLLTNFRAVGRVGRNPDKDHVSKHGPTDTIAFVLNSEIVRVLPKNRTPALGCSMRTMSHNLAILSPRGPTNVYWHSAIAHGKKDSKPLNILMLPYPYQISPNCFSGTVNGKTHVTGASGSLNQERWGRFSIFPRWLSPNGSSIEYRGPETRWSTDASAENFVSFALALVEEAERDCGAVHGIVLPEYALDWPTYYDFVAALKSRKPQLEFLISGLSENCESDHGNTVMSTIFATPLDRDGKPLRRKAVSQSRRKHHRWRLDGEQIKNYGLASALDPFVTWWEYLAIGTREMQFNVFRQGSTFTTMICEDLARFDPAHPWLRALGPNLVFVILMDGPQLPTRWPGRYATVIADDPGSSVLTLTSRGLIVRSNMNRENKNYSIGLWRDDTGHTVELHCPPQDQAILLTLSGKNADEVTLDGRPNYDARAWRYHGHRPVRLSSEQIARGDWGWILGERRLAASLSSPSSQSNWTKWLGATRLALKSLT</sequence>
<dbReference type="Proteomes" id="UP000439113">
    <property type="component" value="Unassembled WGS sequence"/>
</dbReference>
<dbReference type="RefSeq" id="WP_155445006.1">
    <property type="nucleotide sequence ID" value="NZ_JAOQNR010000003.1"/>
</dbReference>
<proteinExistence type="predicted"/>
<protein>
    <submittedName>
        <fullName evidence="1">Uncharacterized protein</fullName>
    </submittedName>
</protein>
<name>A0A6N8DIL1_RHOAC</name>
<evidence type="ECO:0000313" key="1">
    <source>
        <dbReference type="EMBL" id="MTV30342.1"/>
    </source>
</evidence>
<dbReference type="OrthoDB" id="8737571at2"/>